<organism evidence="4">
    <name type="scientific">Aphanomyces invadans</name>
    <dbReference type="NCBI Taxonomy" id="157072"/>
    <lineage>
        <taxon>Eukaryota</taxon>
        <taxon>Sar</taxon>
        <taxon>Stramenopiles</taxon>
        <taxon>Oomycota</taxon>
        <taxon>Saprolegniomycetes</taxon>
        <taxon>Saprolegniales</taxon>
        <taxon>Verrucalvaceae</taxon>
        <taxon>Aphanomyces</taxon>
    </lineage>
</organism>
<dbReference type="GO" id="GO:0035091">
    <property type="term" value="F:phosphatidylinositol binding"/>
    <property type="evidence" value="ECO:0007669"/>
    <property type="project" value="InterPro"/>
</dbReference>
<dbReference type="InterPro" id="IPR036691">
    <property type="entry name" value="Endo/exonu/phosph_ase_sf"/>
</dbReference>
<dbReference type="RefSeq" id="XP_008879729.1">
    <property type="nucleotide sequence ID" value="XM_008881507.1"/>
</dbReference>
<dbReference type="InterPro" id="IPR038772">
    <property type="entry name" value="Sph/SMPD2-like"/>
</dbReference>
<dbReference type="SUPFAM" id="SSF56219">
    <property type="entry name" value="DNase I-like"/>
    <property type="match status" value="1"/>
</dbReference>
<dbReference type="InterPro" id="IPR001683">
    <property type="entry name" value="PX_dom"/>
</dbReference>
<accession>A0A024TBR7</accession>
<evidence type="ECO:0000256" key="2">
    <source>
        <dbReference type="ARBA" id="ARBA00022801"/>
    </source>
</evidence>
<dbReference type="GO" id="GO:0005576">
    <property type="term" value="C:extracellular region"/>
    <property type="evidence" value="ECO:0007669"/>
    <property type="project" value="InterPro"/>
</dbReference>
<dbReference type="GeneID" id="20090910"/>
<dbReference type="PANTHER" id="PTHR16320:SF23">
    <property type="entry name" value="SPHINGOMYELINASE C 1"/>
    <property type="match status" value="1"/>
</dbReference>
<sequence>MGLLPPTTEIGIVATHLAAEKSRHDVVPWFEIVVHAPDTSWCVHRVYHDFEHLHDQLRSSFPLDTTSLDLPTLSPFTWSLSKQTRRHHNACRLQVDLNEYLHRVLELHNVVDSGIVQAFVAERRSEGPHSPVAFCTHAPPSPCSTWDESIVPTDSSLHSSASSLCPPAFGFPTLVCAPVKSAASQPILYGHPIQWRGCAGLHAGMSKPHALSPACVTMTPDTAKIVTLVAKSVSPLASASHPIRFHDVCVFRGPGGTFLKATRSGHVGQTRHRSKASVFRIVPPVADGDVVHAEDDVCFQVDGQCCGQPGQWLWLTAATNGSIVLSSDAAPVVLGLHHGHAAPPTSSLSTLEPLTVRGLVYNIWCLPPLATSVLNLSPHKRERMAAIPAVLPPDLDFVVFCEAFDDRAKQDLTTAMKRHGFLYETTIAGGRTKFKLFHSGVFVMSKYPLANTDQLVYGSTAIGVERVVDKAAMYVQMIKDNQAVHIFATHTQAWDDKAAIKCRAKQIEMLATWMQSKHIPPHDIVVVAGDLNVDQYAVPCTEYDWMTATLGVESPAAVDNTPKYSFDPISNVLASSGMSSGGKAERLDYVMTSTRHRQPTSSATQVLPVKAKQGWVDDHGAWITDLSDHYPVMSEFHFD</sequence>
<proteinExistence type="predicted"/>
<dbReference type="Pfam" id="PF00787">
    <property type="entry name" value="PX"/>
    <property type="match status" value="1"/>
</dbReference>
<keyword evidence="2" id="KW-0378">Hydrolase</keyword>
<dbReference type="SUPFAM" id="SSF64268">
    <property type="entry name" value="PX domain"/>
    <property type="match status" value="1"/>
</dbReference>
<evidence type="ECO:0000313" key="4">
    <source>
        <dbReference type="EMBL" id="ETV91610.1"/>
    </source>
</evidence>
<dbReference type="PROSITE" id="PS50195">
    <property type="entry name" value="PX"/>
    <property type="match status" value="1"/>
</dbReference>
<evidence type="ECO:0000256" key="1">
    <source>
        <dbReference type="ARBA" id="ARBA00012369"/>
    </source>
</evidence>
<dbReference type="PANTHER" id="PTHR16320">
    <property type="entry name" value="SPHINGOMYELINASE FAMILY MEMBER"/>
    <property type="match status" value="1"/>
</dbReference>
<dbReference type="InterPro" id="IPR017766">
    <property type="entry name" value="Sphingomyelinase/PLipase_C"/>
</dbReference>
<gene>
    <name evidence="4" type="ORF">H310_13860</name>
</gene>
<dbReference type="Gene3D" id="3.30.1520.10">
    <property type="entry name" value="Phox-like domain"/>
    <property type="match status" value="1"/>
</dbReference>
<dbReference type="InterPro" id="IPR036871">
    <property type="entry name" value="PX_dom_sf"/>
</dbReference>
<dbReference type="VEuPathDB" id="FungiDB:H310_13860"/>
<protein>
    <recommendedName>
        <fullName evidence="1">sphingomyelin phosphodiesterase</fullName>
        <ecNumber evidence="1">3.1.4.12</ecNumber>
    </recommendedName>
</protein>
<evidence type="ECO:0000259" key="3">
    <source>
        <dbReference type="PROSITE" id="PS50195"/>
    </source>
</evidence>
<feature type="domain" description="PX" evidence="3">
    <location>
        <begin position="1"/>
        <end position="127"/>
    </location>
</feature>
<dbReference type="eggNOG" id="ENOG502RV48">
    <property type="taxonomic scope" value="Eukaryota"/>
</dbReference>
<dbReference type="EMBL" id="KI914008">
    <property type="protein sequence ID" value="ETV91610.1"/>
    <property type="molecule type" value="Genomic_DNA"/>
</dbReference>
<dbReference type="GO" id="GO:0004767">
    <property type="term" value="F:sphingomyelin phosphodiesterase activity"/>
    <property type="evidence" value="ECO:0007669"/>
    <property type="project" value="UniProtKB-EC"/>
</dbReference>
<name>A0A024TBR7_9STRA</name>
<dbReference type="OrthoDB" id="40902at2759"/>
<dbReference type="CDD" id="cd09078">
    <property type="entry name" value="nSMase"/>
    <property type="match status" value="1"/>
</dbReference>
<dbReference type="EC" id="3.1.4.12" evidence="1"/>
<reference evidence="4" key="1">
    <citation type="submission" date="2013-12" db="EMBL/GenBank/DDBJ databases">
        <title>The Genome Sequence of Aphanomyces invadans NJM9701.</title>
        <authorList>
            <consortium name="The Broad Institute Genomics Platform"/>
            <person name="Russ C."/>
            <person name="Tyler B."/>
            <person name="van West P."/>
            <person name="Dieguez-Uribeondo J."/>
            <person name="Young S.K."/>
            <person name="Zeng Q."/>
            <person name="Gargeya S."/>
            <person name="Fitzgerald M."/>
            <person name="Abouelleil A."/>
            <person name="Alvarado L."/>
            <person name="Chapman S.B."/>
            <person name="Gainer-Dewar J."/>
            <person name="Goldberg J."/>
            <person name="Griggs A."/>
            <person name="Gujja S."/>
            <person name="Hansen M."/>
            <person name="Howarth C."/>
            <person name="Imamovic A."/>
            <person name="Ireland A."/>
            <person name="Larimer J."/>
            <person name="McCowan C."/>
            <person name="Murphy C."/>
            <person name="Pearson M."/>
            <person name="Poon T.W."/>
            <person name="Priest M."/>
            <person name="Roberts A."/>
            <person name="Saif S."/>
            <person name="Shea T."/>
            <person name="Sykes S."/>
            <person name="Wortman J."/>
            <person name="Nusbaum C."/>
            <person name="Birren B."/>
        </authorList>
    </citation>
    <scope>NUCLEOTIDE SEQUENCE [LARGE SCALE GENOMIC DNA]</scope>
    <source>
        <strain evidence="4">NJM9701</strain>
    </source>
</reference>
<dbReference type="Gene3D" id="3.60.10.10">
    <property type="entry name" value="Endonuclease/exonuclease/phosphatase"/>
    <property type="match status" value="1"/>
</dbReference>
<dbReference type="AlphaFoldDB" id="A0A024TBR7"/>